<accession>A0A2N9IIT3</accession>
<evidence type="ECO:0000313" key="1">
    <source>
        <dbReference type="EMBL" id="SPD24184.1"/>
    </source>
</evidence>
<dbReference type="EMBL" id="OIVN01005835">
    <property type="protein sequence ID" value="SPD24184.1"/>
    <property type="molecule type" value="Genomic_DNA"/>
</dbReference>
<sequence>MYGMRICPNGIWFGRQFLNFVRFWVSAGISASAIIRRYLFVIVRMDLNQWIQQIGTYMFIQEGVREEIPYNAQKEEVTSSSRCPTCIFCWAWRSELQLDQRWLWRSELQRRGLNGWVSAGEIGVFSVGQRRFWGVIDRGYPTSITITSEFGDLQKVLQGLNNFLVVEEKLQGGPWSHEQVDRDGMDSKGCCEAALQMEAWSEKCHQSLLVVSGSGVLRDLRKGNKTILKFMDEVMLKLVDRLVKAIVNDAKGRARGCNSAIASPKDRNTPSVKNRALRLQYGLVEW</sequence>
<organism evidence="1">
    <name type="scientific">Fagus sylvatica</name>
    <name type="common">Beechnut</name>
    <dbReference type="NCBI Taxonomy" id="28930"/>
    <lineage>
        <taxon>Eukaryota</taxon>
        <taxon>Viridiplantae</taxon>
        <taxon>Streptophyta</taxon>
        <taxon>Embryophyta</taxon>
        <taxon>Tracheophyta</taxon>
        <taxon>Spermatophyta</taxon>
        <taxon>Magnoliopsida</taxon>
        <taxon>eudicotyledons</taxon>
        <taxon>Gunneridae</taxon>
        <taxon>Pentapetalae</taxon>
        <taxon>rosids</taxon>
        <taxon>fabids</taxon>
        <taxon>Fagales</taxon>
        <taxon>Fagaceae</taxon>
        <taxon>Fagus</taxon>
    </lineage>
</organism>
<protein>
    <submittedName>
        <fullName evidence="1">Uncharacterized protein</fullName>
    </submittedName>
</protein>
<gene>
    <name evidence="1" type="ORF">FSB_LOCUS52066</name>
</gene>
<reference evidence="1" key="1">
    <citation type="submission" date="2018-02" db="EMBL/GenBank/DDBJ databases">
        <authorList>
            <person name="Cohen D.B."/>
            <person name="Kent A.D."/>
        </authorList>
    </citation>
    <scope>NUCLEOTIDE SEQUENCE</scope>
</reference>
<name>A0A2N9IIT3_FAGSY</name>
<proteinExistence type="predicted"/>
<dbReference type="AlphaFoldDB" id="A0A2N9IIT3"/>